<keyword evidence="2 6" id="KW-0812">Transmembrane</keyword>
<dbReference type="Gene3D" id="1.50.40.10">
    <property type="entry name" value="Mitochondrial carrier domain"/>
    <property type="match status" value="1"/>
</dbReference>
<evidence type="ECO:0000256" key="6">
    <source>
        <dbReference type="PROSITE-ProRule" id="PRU00282"/>
    </source>
</evidence>
<dbReference type="SUPFAM" id="SSF103506">
    <property type="entry name" value="Mitochondrial carrier"/>
    <property type="match status" value="1"/>
</dbReference>
<dbReference type="Gene3D" id="3.90.79.10">
    <property type="entry name" value="Nucleoside Triphosphate Pyrophosphohydrolase"/>
    <property type="match status" value="1"/>
</dbReference>
<evidence type="ECO:0000256" key="4">
    <source>
        <dbReference type="ARBA" id="ARBA00022989"/>
    </source>
</evidence>
<keyword evidence="4 8" id="KW-1133">Transmembrane helix</keyword>
<feature type="region of interest" description="Disordered" evidence="7">
    <location>
        <begin position="414"/>
        <end position="440"/>
    </location>
</feature>
<dbReference type="Pfam" id="PF00153">
    <property type="entry name" value="Mito_carr"/>
    <property type="match status" value="1"/>
</dbReference>
<proteinExistence type="predicted"/>
<feature type="transmembrane region" description="Helical" evidence="8">
    <location>
        <begin position="871"/>
        <end position="895"/>
    </location>
</feature>
<keyword evidence="5 6" id="KW-0472">Membrane</keyword>
<dbReference type="PROSITE" id="PS51462">
    <property type="entry name" value="NUDIX"/>
    <property type="match status" value="1"/>
</dbReference>
<evidence type="ECO:0000259" key="9">
    <source>
        <dbReference type="PROSITE" id="PS51462"/>
    </source>
</evidence>
<reference evidence="10 11" key="1">
    <citation type="journal article" date="2024" name="J Genomics">
        <title>Draft genome sequencing and assembly of Favolaschia claudopus CIRM-BRFM 2984 isolated from oak limbs.</title>
        <authorList>
            <person name="Navarro D."/>
            <person name="Drula E."/>
            <person name="Chaduli D."/>
            <person name="Cazenave R."/>
            <person name="Ahrendt S."/>
            <person name="Wang J."/>
            <person name="Lipzen A."/>
            <person name="Daum C."/>
            <person name="Barry K."/>
            <person name="Grigoriev I.V."/>
            <person name="Favel A."/>
            <person name="Rosso M.N."/>
            <person name="Martin F."/>
        </authorList>
    </citation>
    <scope>NUCLEOTIDE SEQUENCE [LARGE SCALE GENOMIC DNA]</scope>
    <source>
        <strain evidence="10 11">CIRM-BRFM 2984</strain>
    </source>
</reference>
<dbReference type="SUPFAM" id="SSF55811">
    <property type="entry name" value="Nudix"/>
    <property type="match status" value="1"/>
</dbReference>
<feature type="repeat" description="Solcar" evidence="6">
    <location>
        <begin position="243"/>
        <end position="328"/>
    </location>
</feature>
<evidence type="ECO:0000256" key="3">
    <source>
        <dbReference type="ARBA" id="ARBA00022737"/>
    </source>
</evidence>
<keyword evidence="11" id="KW-1185">Reference proteome</keyword>
<comment type="caution">
    <text evidence="10">The sequence shown here is derived from an EMBL/GenBank/DDBJ whole genome shotgun (WGS) entry which is preliminary data.</text>
</comment>
<feature type="region of interest" description="Disordered" evidence="7">
    <location>
        <begin position="114"/>
        <end position="134"/>
    </location>
</feature>
<sequence length="897" mass="98241">MTSSSSSLRGLYSDPSSSWSFASSSPGSASNTSSVSRPVPVAPAYQWSARPAHNSIFDLSPGLADPSDGIDPINLLKTLAASAILQYTSTAIAMPWEVGKLLLQVQWVPRDAGEPELAAEEEQEEDAMSDSSNDNDSYFADPNATPHVGVSALRPTDEQGYVVRRSVLEEGTRPEYIIPVGSANGVWGMMRRVGRFRGEGWLALWKGLLTSCITEILSSTFQPMVRSVLQAIFLPTSAVFYHPPMFLPVLSHLIMGFILSPLDLIRTRLIVQSFTSRHRTYTGPLDALSRILREEGGLRGIYLHPHLLIPTIIDNTLPPIVSFVLPGLLASYVGVKITEDANPIAWGFAELAGSCVGLLITLPFETIRRRLQVQVRGTAQPMKGCVELRPAPYNGVVDAFWHILTEERSDLPLAPDKGKRRLSKGKERAGTEDAPVQDAEEQGWMRTTGIGQLYRGLGMRLAASVIMFGLALFSEKPISIVPLLSRALHRIRSTPPRIIASPPTQPRRAAVSLIIRVVPSPNVPFPIKPDSSNPVTLSEFFELDWVNDPAARPEILFLQRETPAPEDSAMSRMRNTQEAHVAFPGGRMEADDEGGLYTAMRQTWEEIGIDLAEKDYMCIGQLDDREITTSLGKRLLMILSPFVFLQLTPNAPPPDPMSSTTLHWTSLASLVSAQAPPGWSSVAVDAASRLAPKHSTALRLIVQALVGSMEFPAIIIHPSSPPSITPEGKPNVDRLEKGMHPQQLKLWGLSLGMTLDLMSYMVLPVPSSLRDNSEVQKSSSGSSSPISPMVQLPYQTGAEGIRMDVVAPSLASVFPRFSYPDVNFWIWVFGKRYREVVRGWETSVRGGGTNDRRINWSGSALSTFYAAVRKALVVVIVARALGIIFGVAFATWWIFGQ</sequence>
<evidence type="ECO:0000256" key="5">
    <source>
        <dbReference type="ARBA" id="ARBA00023136"/>
    </source>
</evidence>
<dbReference type="PROSITE" id="PS50920">
    <property type="entry name" value="SOLCAR"/>
    <property type="match status" value="1"/>
</dbReference>
<feature type="domain" description="Nudix hydrolase" evidence="9">
    <location>
        <begin position="506"/>
        <end position="688"/>
    </location>
</feature>
<dbReference type="GO" id="GO:0016020">
    <property type="term" value="C:membrane"/>
    <property type="evidence" value="ECO:0007669"/>
    <property type="project" value="UniProtKB-SubCell"/>
</dbReference>
<organism evidence="10 11">
    <name type="scientific">Favolaschia claudopus</name>
    <dbReference type="NCBI Taxonomy" id="2862362"/>
    <lineage>
        <taxon>Eukaryota</taxon>
        <taxon>Fungi</taxon>
        <taxon>Dikarya</taxon>
        <taxon>Basidiomycota</taxon>
        <taxon>Agaricomycotina</taxon>
        <taxon>Agaricomycetes</taxon>
        <taxon>Agaricomycetidae</taxon>
        <taxon>Agaricales</taxon>
        <taxon>Marasmiineae</taxon>
        <taxon>Mycenaceae</taxon>
        <taxon>Favolaschia</taxon>
    </lineage>
</organism>
<feature type="compositionally biased region" description="Low complexity" evidence="7">
    <location>
        <begin position="1"/>
        <end position="36"/>
    </location>
</feature>
<dbReference type="InterPro" id="IPR015797">
    <property type="entry name" value="NUDIX_hydrolase-like_dom_sf"/>
</dbReference>
<comment type="subcellular location">
    <subcellularLocation>
        <location evidence="1">Membrane</location>
        <topology evidence="1">Multi-pass membrane protein</topology>
    </subcellularLocation>
</comment>
<dbReference type="InterPro" id="IPR000086">
    <property type="entry name" value="NUDIX_hydrolase_dom"/>
</dbReference>
<dbReference type="EMBL" id="JAWWNJ010000001">
    <property type="protein sequence ID" value="KAK7064547.1"/>
    <property type="molecule type" value="Genomic_DNA"/>
</dbReference>
<evidence type="ECO:0000256" key="2">
    <source>
        <dbReference type="ARBA" id="ARBA00022692"/>
    </source>
</evidence>
<feature type="region of interest" description="Disordered" evidence="7">
    <location>
        <begin position="1"/>
        <end position="37"/>
    </location>
</feature>
<feature type="compositionally biased region" description="Acidic residues" evidence="7">
    <location>
        <begin position="117"/>
        <end position="128"/>
    </location>
</feature>
<evidence type="ECO:0000256" key="1">
    <source>
        <dbReference type="ARBA" id="ARBA00004141"/>
    </source>
</evidence>
<gene>
    <name evidence="10" type="ORF">R3P38DRAFT_3383127</name>
</gene>
<dbReference type="AlphaFoldDB" id="A0AAW0EGK7"/>
<keyword evidence="3" id="KW-0677">Repeat</keyword>
<name>A0AAW0EGK7_9AGAR</name>
<dbReference type="Proteomes" id="UP001362999">
    <property type="component" value="Unassembled WGS sequence"/>
</dbReference>
<accession>A0AAW0EGK7</accession>
<evidence type="ECO:0000256" key="8">
    <source>
        <dbReference type="SAM" id="Phobius"/>
    </source>
</evidence>
<evidence type="ECO:0000313" key="11">
    <source>
        <dbReference type="Proteomes" id="UP001362999"/>
    </source>
</evidence>
<protein>
    <submittedName>
        <fullName evidence="10">Mitochondrial carrier domain-containing protein</fullName>
    </submittedName>
</protein>
<evidence type="ECO:0000313" key="10">
    <source>
        <dbReference type="EMBL" id="KAK7064547.1"/>
    </source>
</evidence>
<dbReference type="PANTHER" id="PTHR24089">
    <property type="entry name" value="SOLUTE CARRIER FAMILY 25"/>
    <property type="match status" value="1"/>
</dbReference>
<evidence type="ECO:0000256" key="7">
    <source>
        <dbReference type="SAM" id="MobiDB-lite"/>
    </source>
</evidence>
<dbReference type="InterPro" id="IPR018108">
    <property type="entry name" value="MCP_transmembrane"/>
</dbReference>
<dbReference type="InterPro" id="IPR023395">
    <property type="entry name" value="MCP_dom_sf"/>
</dbReference>